<feature type="compositionally biased region" description="Low complexity" evidence="2">
    <location>
        <begin position="134"/>
        <end position="150"/>
    </location>
</feature>
<sequence length="229" mass="24776">MVLGASPPPVTITKVLDAWNEMIENENQSLRDRVADLEKKVHEQTDEIMCLRSTLADVLRRITTIEGAKAVSNSHSIGGGGGGGRATPTKDTVRLRHNYSDSTRDISKRVSSYVPGRSPSATQISNRRGAHYQSTSSLYSDGHSSSSVSPAPSPSPTQANNPHPVHHARHTLYSPSPHFASPSRPQQLGVLNKRWASTSDFATPAHHHHLAPSPTPTNSHLASQTRVIL</sequence>
<feature type="compositionally biased region" description="Basic and acidic residues" evidence="2">
    <location>
        <begin position="91"/>
        <end position="108"/>
    </location>
</feature>
<accession>A0AAN8ZY86</accession>
<evidence type="ECO:0000313" key="4">
    <source>
        <dbReference type="Proteomes" id="UP001381693"/>
    </source>
</evidence>
<feature type="region of interest" description="Disordered" evidence="2">
    <location>
        <begin position="72"/>
        <end position="185"/>
    </location>
</feature>
<keyword evidence="4" id="KW-1185">Reference proteome</keyword>
<evidence type="ECO:0000256" key="1">
    <source>
        <dbReference type="SAM" id="Coils"/>
    </source>
</evidence>
<organism evidence="3 4">
    <name type="scientific">Halocaridina rubra</name>
    <name type="common">Hawaiian red shrimp</name>
    <dbReference type="NCBI Taxonomy" id="373956"/>
    <lineage>
        <taxon>Eukaryota</taxon>
        <taxon>Metazoa</taxon>
        <taxon>Ecdysozoa</taxon>
        <taxon>Arthropoda</taxon>
        <taxon>Crustacea</taxon>
        <taxon>Multicrustacea</taxon>
        <taxon>Malacostraca</taxon>
        <taxon>Eumalacostraca</taxon>
        <taxon>Eucarida</taxon>
        <taxon>Decapoda</taxon>
        <taxon>Pleocyemata</taxon>
        <taxon>Caridea</taxon>
        <taxon>Atyoidea</taxon>
        <taxon>Atyidae</taxon>
        <taxon>Halocaridina</taxon>
    </lineage>
</organism>
<reference evidence="3 4" key="1">
    <citation type="submission" date="2023-11" db="EMBL/GenBank/DDBJ databases">
        <title>Halocaridina rubra genome assembly.</title>
        <authorList>
            <person name="Smith C."/>
        </authorList>
    </citation>
    <scope>NUCLEOTIDE SEQUENCE [LARGE SCALE GENOMIC DNA]</scope>
    <source>
        <strain evidence="3">EP-1</strain>
        <tissue evidence="3">Whole</tissue>
    </source>
</reference>
<proteinExistence type="predicted"/>
<dbReference type="CDD" id="cd21931">
    <property type="entry name" value="TD_EMAP-like"/>
    <property type="match status" value="1"/>
</dbReference>
<gene>
    <name evidence="3" type="ORF">SK128_028082</name>
</gene>
<feature type="region of interest" description="Disordered" evidence="2">
    <location>
        <begin position="203"/>
        <end position="229"/>
    </location>
</feature>
<dbReference type="InterPro" id="IPR049813">
    <property type="entry name" value="Elp-1-like_TD"/>
</dbReference>
<dbReference type="AlphaFoldDB" id="A0AAN8ZY86"/>
<name>A0AAN8ZY86_HALRR</name>
<dbReference type="EMBL" id="JAXCGZ010022794">
    <property type="protein sequence ID" value="KAK7023706.1"/>
    <property type="molecule type" value="Genomic_DNA"/>
</dbReference>
<evidence type="ECO:0000313" key="3">
    <source>
        <dbReference type="EMBL" id="KAK7023706.1"/>
    </source>
</evidence>
<comment type="caution">
    <text evidence="3">The sequence shown here is derived from an EMBL/GenBank/DDBJ whole genome shotgun (WGS) entry which is preliminary data.</text>
</comment>
<evidence type="ECO:0000256" key="2">
    <source>
        <dbReference type="SAM" id="MobiDB-lite"/>
    </source>
</evidence>
<feature type="compositionally biased region" description="Polar residues" evidence="2">
    <location>
        <begin position="216"/>
        <end position="229"/>
    </location>
</feature>
<dbReference type="Proteomes" id="UP001381693">
    <property type="component" value="Unassembled WGS sequence"/>
</dbReference>
<feature type="coiled-coil region" evidence="1">
    <location>
        <begin position="20"/>
        <end position="54"/>
    </location>
</feature>
<protein>
    <submittedName>
        <fullName evidence="3">Uncharacterized protein</fullName>
    </submittedName>
</protein>
<keyword evidence="1" id="KW-0175">Coiled coil</keyword>